<feature type="compositionally biased region" description="Polar residues" evidence="3">
    <location>
        <begin position="156"/>
        <end position="166"/>
    </location>
</feature>
<feature type="compositionally biased region" description="Acidic residues" evidence="3">
    <location>
        <begin position="129"/>
        <end position="141"/>
    </location>
</feature>
<keyword evidence="5" id="KW-1185">Reference proteome</keyword>
<gene>
    <name evidence="4" type="ORF">AAHA92_25617</name>
</gene>
<feature type="region of interest" description="Disordered" evidence="3">
    <location>
        <begin position="118"/>
        <end position="196"/>
    </location>
</feature>
<organism evidence="4 5">
    <name type="scientific">Salvia divinorum</name>
    <name type="common">Maria pastora</name>
    <name type="synonym">Diviner's sage</name>
    <dbReference type="NCBI Taxonomy" id="28513"/>
    <lineage>
        <taxon>Eukaryota</taxon>
        <taxon>Viridiplantae</taxon>
        <taxon>Streptophyta</taxon>
        <taxon>Embryophyta</taxon>
        <taxon>Tracheophyta</taxon>
        <taxon>Spermatophyta</taxon>
        <taxon>Magnoliopsida</taxon>
        <taxon>eudicotyledons</taxon>
        <taxon>Gunneridae</taxon>
        <taxon>Pentapetalae</taxon>
        <taxon>asterids</taxon>
        <taxon>lamiids</taxon>
        <taxon>Lamiales</taxon>
        <taxon>Lamiaceae</taxon>
        <taxon>Nepetoideae</taxon>
        <taxon>Mentheae</taxon>
        <taxon>Salviinae</taxon>
        <taxon>Salvia</taxon>
        <taxon>Salvia subgen. Calosphace</taxon>
    </lineage>
</organism>
<dbReference type="GO" id="GO:0006364">
    <property type="term" value="P:rRNA processing"/>
    <property type="evidence" value="ECO:0007669"/>
    <property type="project" value="UniProtKB-KW"/>
</dbReference>
<dbReference type="AlphaFoldDB" id="A0ABD1GDV1"/>
<evidence type="ECO:0000313" key="5">
    <source>
        <dbReference type="Proteomes" id="UP001567538"/>
    </source>
</evidence>
<dbReference type="PANTHER" id="PTHR21250">
    <property type="entry name" value="PRE-RRNA-PROCESSING PROTEIN TSR2 HOMOLOG"/>
    <property type="match status" value="1"/>
</dbReference>
<dbReference type="Pfam" id="PF10273">
    <property type="entry name" value="WGG"/>
    <property type="match status" value="1"/>
</dbReference>
<evidence type="ECO:0000256" key="2">
    <source>
        <dbReference type="ARBA" id="ARBA00022552"/>
    </source>
</evidence>
<sequence>MNHHSMTSEAAAQFGDGIQMILSRWAALRMAIENDWGGRDSLQKSQQLGHNLFNFLTQSKDQVYVDDVEDILYEFMDSLNTEIEDGSVEEVAEKFMVMREECLEGKYDSIKKLRETNVPSVSYTRQPNSDDEEDSDEDDAIIENNMSAMEVDAPQPQRQSNHNLNDNVADESSMKDAPQDADGWTVVSKKSKGRKK</sequence>
<name>A0ABD1GDV1_SALDI</name>
<feature type="compositionally biased region" description="Polar residues" evidence="3">
    <location>
        <begin position="118"/>
        <end position="127"/>
    </location>
</feature>
<dbReference type="EMBL" id="JBEAFC010000009">
    <property type="protein sequence ID" value="KAL1541389.1"/>
    <property type="molecule type" value="Genomic_DNA"/>
</dbReference>
<evidence type="ECO:0000313" key="4">
    <source>
        <dbReference type="EMBL" id="KAL1541389.1"/>
    </source>
</evidence>
<comment type="caution">
    <text evidence="4">The sequence shown here is derived from an EMBL/GenBank/DDBJ whole genome shotgun (WGS) entry which is preliminary data.</text>
</comment>
<comment type="similarity">
    <text evidence="1">Belongs to the TSR2 family.</text>
</comment>
<dbReference type="InterPro" id="IPR019398">
    <property type="entry name" value="Pre-rRNA_process_TSR2"/>
</dbReference>
<protein>
    <submittedName>
        <fullName evidence="4">Pre-rRNA-processing protein TSR2-like</fullName>
    </submittedName>
</protein>
<keyword evidence="2" id="KW-0698">rRNA processing</keyword>
<reference evidence="4 5" key="1">
    <citation type="submission" date="2024-06" db="EMBL/GenBank/DDBJ databases">
        <title>A chromosome level genome sequence of Diviner's sage (Salvia divinorum).</title>
        <authorList>
            <person name="Ford S.A."/>
            <person name="Ro D.-K."/>
            <person name="Ness R.W."/>
            <person name="Phillips M.A."/>
        </authorList>
    </citation>
    <scope>NUCLEOTIDE SEQUENCE [LARGE SCALE GENOMIC DNA]</scope>
    <source>
        <strain evidence="4">SAF-2024a</strain>
        <tissue evidence="4">Leaf</tissue>
    </source>
</reference>
<proteinExistence type="inferred from homology"/>
<dbReference type="Proteomes" id="UP001567538">
    <property type="component" value="Unassembled WGS sequence"/>
</dbReference>
<accession>A0ABD1GDV1</accession>
<evidence type="ECO:0000256" key="1">
    <source>
        <dbReference type="ARBA" id="ARBA00006524"/>
    </source>
</evidence>
<evidence type="ECO:0000256" key="3">
    <source>
        <dbReference type="SAM" id="MobiDB-lite"/>
    </source>
</evidence>